<dbReference type="RefSeq" id="XP_071909383.1">
    <property type="nucleotide sequence ID" value="XM_072053282.1"/>
</dbReference>
<dbReference type="Proteomes" id="UP001652660">
    <property type="component" value="Chromosome 6c"/>
</dbReference>
<evidence type="ECO:0000256" key="2">
    <source>
        <dbReference type="ARBA" id="ARBA00022737"/>
    </source>
</evidence>
<gene>
    <name evidence="5" type="primary">LOC113692602</name>
</gene>
<evidence type="ECO:0000256" key="3">
    <source>
        <dbReference type="PROSITE-ProRule" id="PRU00708"/>
    </source>
</evidence>
<protein>
    <submittedName>
        <fullName evidence="5">Pentatricopeptide repeat-containing protein At1g80270, mitochondrial-like</fullName>
    </submittedName>
</protein>
<proteinExistence type="inferred from homology"/>
<dbReference type="NCBIfam" id="TIGR00756">
    <property type="entry name" value="PPR"/>
    <property type="match status" value="1"/>
</dbReference>
<dbReference type="InterPro" id="IPR011990">
    <property type="entry name" value="TPR-like_helical_dom_sf"/>
</dbReference>
<dbReference type="PANTHER" id="PTHR45717">
    <property type="entry name" value="OS12G0527900 PROTEIN"/>
    <property type="match status" value="1"/>
</dbReference>
<accession>A0ABM4UQ23</accession>
<evidence type="ECO:0000313" key="5">
    <source>
        <dbReference type="RefSeq" id="XP_071909383.1"/>
    </source>
</evidence>
<comment type="similarity">
    <text evidence="1">Belongs to the PPR family. P subfamily.</text>
</comment>
<keyword evidence="2" id="KW-0677">Repeat</keyword>
<reference evidence="5" key="1">
    <citation type="submission" date="2025-08" db="UniProtKB">
        <authorList>
            <consortium name="RefSeq"/>
        </authorList>
    </citation>
    <scope>IDENTIFICATION</scope>
    <source>
        <tissue evidence="5">Leaves</tissue>
    </source>
</reference>
<dbReference type="Pfam" id="PF13812">
    <property type="entry name" value="PPR_3"/>
    <property type="match status" value="1"/>
</dbReference>
<evidence type="ECO:0000256" key="1">
    <source>
        <dbReference type="ARBA" id="ARBA00007626"/>
    </source>
</evidence>
<dbReference type="PROSITE" id="PS51375">
    <property type="entry name" value="PPR"/>
    <property type="match status" value="1"/>
</dbReference>
<dbReference type="GeneID" id="113692602"/>
<evidence type="ECO:0000313" key="4">
    <source>
        <dbReference type="Proteomes" id="UP001652660"/>
    </source>
</evidence>
<dbReference type="InterPro" id="IPR002885">
    <property type="entry name" value="PPR_rpt"/>
</dbReference>
<organism evidence="4 5">
    <name type="scientific">Coffea arabica</name>
    <name type="common">Arabian coffee</name>
    <dbReference type="NCBI Taxonomy" id="13443"/>
    <lineage>
        <taxon>Eukaryota</taxon>
        <taxon>Viridiplantae</taxon>
        <taxon>Streptophyta</taxon>
        <taxon>Embryophyta</taxon>
        <taxon>Tracheophyta</taxon>
        <taxon>Spermatophyta</taxon>
        <taxon>Magnoliopsida</taxon>
        <taxon>eudicotyledons</taxon>
        <taxon>Gunneridae</taxon>
        <taxon>Pentapetalae</taxon>
        <taxon>asterids</taxon>
        <taxon>lamiids</taxon>
        <taxon>Gentianales</taxon>
        <taxon>Rubiaceae</taxon>
        <taxon>Ixoroideae</taxon>
        <taxon>Gardenieae complex</taxon>
        <taxon>Bertiereae - Coffeeae clade</taxon>
        <taxon>Coffeeae</taxon>
        <taxon>Coffea</taxon>
    </lineage>
</organism>
<name>A0ABM4UQ23_COFAR</name>
<keyword evidence="4" id="KW-1185">Reference proteome</keyword>
<feature type="repeat" description="PPR" evidence="3">
    <location>
        <begin position="131"/>
        <end position="165"/>
    </location>
</feature>
<dbReference type="Gene3D" id="1.25.40.10">
    <property type="entry name" value="Tetratricopeptide repeat domain"/>
    <property type="match status" value="1"/>
</dbReference>
<sequence length="260" mass="29576">MLVILGRPSLKMSWGYLVLRLMMERELCSKQLSSVLCKAILAAPALSVHEVVDHWIEEGNEVTRSVIASTTFHLHKRQMFESALEFSESLELEGHEFGERDFASHVDLIAKVHGLQETESYIANIPKSFQGEVVYRTLLANCVPVGNVQKAEEVFNEMKDLGFPITNIACNQLLFLYKRSDKKKIADVLLLMEKDKVKPSLFTYKQLIDVKGQSNDITGMENIVETMKDDGLEPDFTIKDLLAKHYISSGLKERAENLWR</sequence>
<dbReference type="PANTHER" id="PTHR45717:SF15">
    <property type="entry name" value="AGL218WP"/>
    <property type="match status" value="1"/>
</dbReference>